<dbReference type="InterPro" id="IPR036269">
    <property type="entry name" value="Rho_N_sf"/>
</dbReference>
<name>A0A7X5RRB1_ACIBA</name>
<dbReference type="EMBL" id="JAAGTY010000025">
    <property type="protein sequence ID" value="NDW42719.1"/>
    <property type="molecule type" value="Genomic_DNA"/>
</dbReference>
<comment type="caution">
    <text evidence="1">The sequence shown here is derived from an EMBL/GenBank/DDBJ whole genome shotgun (WGS) entry which is preliminary data.</text>
</comment>
<dbReference type="Proteomes" id="UP000470018">
    <property type="component" value="Unassembled WGS sequence"/>
</dbReference>
<accession>A0A7X5RRB1</accession>
<dbReference type="Gene3D" id="1.10.720.30">
    <property type="entry name" value="SAP domain"/>
    <property type="match status" value="1"/>
</dbReference>
<dbReference type="SUPFAM" id="SSF68912">
    <property type="entry name" value="Rho N-terminal domain-like"/>
    <property type="match status" value="1"/>
</dbReference>
<dbReference type="InterPro" id="IPR036361">
    <property type="entry name" value="SAP_dom_sf"/>
</dbReference>
<proteinExistence type="predicted"/>
<protein>
    <submittedName>
        <fullName evidence="1">HeH/LEM domain protein</fullName>
    </submittedName>
</protein>
<organism evidence="1 2">
    <name type="scientific">Acinetobacter baumannii</name>
    <dbReference type="NCBI Taxonomy" id="470"/>
    <lineage>
        <taxon>Bacteria</taxon>
        <taxon>Pseudomonadati</taxon>
        <taxon>Pseudomonadota</taxon>
        <taxon>Gammaproteobacteria</taxon>
        <taxon>Moraxellales</taxon>
        <taxon>Moraxellaceae</taxon>
        <taxon>Acinetobacter</taxon>
        <taxon>Acinetobacter calcoaceticus/baumannii complex</taxon>
    </lineage>
</organism>
<sequence length="169" mass="18691">MKVIYTNTIPENREHNACYRTSFLGVIGEASFVHVDDDFPNADEIRNAYSHLNGSVEPNFNVGSLVPVEQFDAVVAKLTESEQAILSAEEQLATVKGEFIAFQNDPEAMKARIAELESGKGTTDPLDGPTPGDYENWKVDQIKAYLTDKNIDFKQSASKPELIALIPKE</sequence>
<reference evidence="1 2" key="1">
    <citation type="submission" date="2020-02" db="EMBL/GenBank/DDBJ databases">
        <title>Whole genome shot-gun sequencing of clinical Carbapenem resistant A. baumannii.</title>
        <authorList>
            <person name="Veeraraghavan B."/>
            <person name="Mathur P."/>
            <person name="Vijayakumar S."/>
            <person name="Vasudevan K."/>
            <person name="Lincy M."/>
            <person name="Kirubananthan A."/>
        </authorList>
    </citation>
    <scope>NUCLEOTIDE SEQUENCE [LARGE SCALE GENOMIC DNA]</scope>
    <source>
        <strain evidence="1 2">SP816</strain>
    </source>
</reference>
<gene>
    <name evidence="1" type="ORF">G3N53_16725</name>
</gene>
<evidence type="ECO:0000313" key="1">
    <source>
        <dbReference type="EMBL" id="NDW42719.1"/>
    </source>
</evidence>
<dbReference type="AlphaFoldDB" id="A0A7X5RRB1"/>
<evidence type="ECO:0000313" key="2">
    <source>
        <dbReference type="Proteomes" id="UP000470018"/>
    </source>
</evidence>